<evidence type="ECO:0000256" key="3">
    <source>
        <dbReference type="ARBA" id="ARBA00022679"/>
    </source>
</evidence>
<dbReference type="CDD" id="cd02213">
    <property type="entry name" value="cupin_PMI_typeII_C"/>
    <property type="match status" value="1"/>
</dbReference>
<dbReference type="InterPro" id="IPR049577">
    <property type="entry name" value="GMPP_N"/>
</dbReference>
<dbReference type="EC" id="2.7.7.13" evidence="2"/>
<dbReference type="AlphaFoldDB" id="A0A7V4DYC7"/>
<dbReference type="Pfam" id="PF22640">
    <property type="entry name" value="ManC_GMP_beta-helix"/>
    <property type="match status" value="1"/>
</dbReference>
<evidence type="ECO:0000256" key="5">
    <source>
        <dbReference type="ARBA" id="ARBA00022741"/>
    </source>
</evidence>
<dbReference type="SUPFAM" id="SSF53448">
    <property type="entry name" value="Nucleotide-diphospho-sugar transferases"/>
    <property type="match status" value="1"/>
</dbReference>
<dbReference type="GO" id="GO:0009298">
    <property type="term" value="P:GDP-mannose biosynthetic process"/>
    <property type="evidence" value="ECO:0007669"/>
    <property type="project" value="TreeGrafter"/>
</dbReference>
<keyword evidence="5" id="KW-0547">Nucleotide-binding</keyword>
<keyword evidence="6" id="KW-0342">GTP-binding</keyword>
<keyword evidence="3 12" id="KW-0808">Transferase</keyword>
<feature type="domain" description="Nucleotidyl transferase" evidence="9">
    <location>
        <begin position="2"/>
        <end position="277"/>
    </location>
</feature>
<feature type="domain" description="Mannose-6-phosphate isomerase type II C-terminal" evidence="10">
    <location>
        <begin position="344"/>
        <end position="455"/>
    </location>
</feature>
<dbReference type="InterPro" id="IPR029044">
    <property type="entry name" value="Nucleotide-diphossugar_trans"/>
</dbReference>
<dbReference type="InterPro" id="IPR014710">
    <property type="entry name" value="RmlC-like_jellyroll"/>
</dbReference>
<dbReference type="PANTHER" id="PTHR46390:SF1">
    <property type="entry name" value="MANNOSE-1-PHOSPHATE GUANYLYLTRANSFERASE"/>
    <property type="match status" value="1"/>
</dbReference>
<evidence type="ECO:0000259" key="11">
    <source>
        <dbReference type="Pfam" id="PF22640"/>
    </source>
</evidence>
<comment type="catalytic activity">
    <reaction evidence="7">
        <text>alpha-D-mannose 1-phosphate + GTP + H(+) = GDP-alpha-D-mannose + diphosphate</text>
        <dbReference type="Rhea" id="RHEA:15229"/>
        <dbReference type="ChEBI" id="CHEBI:15378"/>
        <dbReference type="ChEBI" id="CHEBI:33019"/>
        <dbReference type="ChEBI" id="CHEBI:37565"/>
        <dbReference type="ChEBI" id="CHEBI:57527"/>
        <dbReference type="ChEBI" id="CHEBI:58409"/>
        <dbReference type="EC" id="2.7.7.13"/>
    </reaction>
</comment>
<gene>
    <name evidence="12" type="ORF">ENU78_09380</name>
</gene>
<dbReference type="InterPro" id="IPR005835">
    <property type="entry name" value="NTP_transferase_dom"/>
</dbReference>
<dbReference type="Gene3D" id="2.60.120.10">
    <property type="entry name" value="Jelly Rolls"/>
    <property type="match status" value="1"/>
</dbReference>
<protein>
    <recommendedName>
        <fullName evidence="2">mannose-1-phosphate guanylyltransferase</fullName>
        <ecNumber evidence="2">2.7.7.13</ecNumber>
    </recommendedName>
</protein>
<dbReference type="Gene3D" id="3.90.550.10">
    <property type="entry name" value="Spore Coat Polysaccharide Biosynthesis Protein SpsA, Chain A"/>
    <property type="match status" value="1"/>
</dbReference>
<evidence type="ECO:0000256" key="4">
    <source>
        <dbReference type="ARBA" id="ARBA00022695"/>
    </source>
</evidence>
<evidence type="ECO:0000259" key="10">
    <source>
        <dbReference type="Pfam" id="PF01050"/>
    </source>
</evidence>
<dbReference type="FunFam" id="3.90.550.10:FF:000046">
    <property type="entry name" value="Mannose-1-phosphate guanylyltransferase (GDP)"/>
    <property type="match status" value="1"/>
</dbReference>
<sequence>MKAIVLAGGKGTRLWPLSREKFSKQFIKLLPEKSLLEGTYERLIGFFKPEDILTITNKEYFYFVKSITDKFSKSMSNNILLEPVGKNTAPAVALSLKYILERIKGTRDEEVFIFPSDHLIEPQEKFIEYLNKGLSAIRSDFITTFGIKPTKPETGYGYIKAGENMGDFYKVKKFIEKPSLELAEKFLQEGNYFWNAGIFGFKISVMLEEFEKYQEEIYTLITKRSYKEVLENFHKIPSISIDYAIAEKSDKVAVVPMELTWSDLGSWDSFYEVKEKDPNGNVLLGDVYAINTKNSLIFSNKRLIGTIGIEDAIVVETDDAILISKRGSGQEVKKLLEILESERRNEIIYHTEVYRPWGMYKLLEKNGDYIIRKLTIKEGASLTCHLHRNRTEHWIVLKGVAEAEIENRKYYVYEGESIFVPKGKPHQLKNAGDTPLEIIEIQSGEILSEDDIEIFTKDEEELEEKLR</sequence>
<evidence type="ECO:0000256" key="1">
    <source>
        <dbReference type="ARBA" id="ARBA00006115"/>
    </source>
</evidence>
<reference evidence="12" key="1">
    <citation type="journal article" date="2020" name="mSystems">
        <title>Genome- and Community-Level Interaction Insights into Carbon Utilization and Element Cycling Functions of Hydrothermarchaeota in Hydrothermal Sediment.</title>
        <authorList>
            <person name="Zhou Z."/>
            <person name="Liu Y."/>
            <person name="Xu W."/>
            <person name="Pan J."/>
            <person name="Luo Z.H."/>
            <person name="Li M."/>
        </authorList>
    </citation>
    <scope>NUCLEOTIDE SEQUENCE [LARGE SCALE GENOMIC DNA]</scope>
    <source>
        <strain evidence="12">SpSt-70</strain>
    </source>
</reference>
<dbReference type="RefSeq" id="WP_149122355.1">
    <property type="nucleotide sequence ID" value="NZ_VTFL01000001.1"/>
</dbReference>
<name>A0A7V4DYC7_DICTH</name>
<evidence type="ECO:0000256" key="6">
    <source>
        <dbReference type="ARBA" id="ARBA00023134"/>
    </source>
</evidence>
<dbReference type="NCBIfam" id="TIGR01479">
    <property type="entry name" value="GMP_PMI"/>
    <property type="match status" value="1"/>
</dbReference>
<dbReference type="EMBL" id="DTDV01000023">
    <property type="protein sequence ID" value="HGK24617.1"/>
    <property type="molecule type" value="Genomic_DNA"/>
</dbReference>
<evidence type="ECO:0000256" key="7">
    <source>
        <dbReference type="ARBA" id="ARBA00047343"/>
    </source>
</evidence>
<dbReference type="GO" id="GO:0004475">
    <property type="term" value="F:mannose-1-phosphate guanylyltransferase (GTP) activity"/>
    <property type="evidence" value="ECO:0007669"/>
    <property type="project" value="UniProtKB-EC"/>
</dbReference>
<dbReference type="GO" id="GO:0016853">
    <property type="term" value="F:isomerase activity"/>
    <property type="evidence" value="ECO:0007669"/>
    <property type="project" value="UniProtKB-KW"/>
</dbReference>
<evidence type="ECO:0000259" key="9">
    <source>
        <dbReference type="Pfam" id="PF00483"/>
    </source>
</evidence>
<dbReference type="GO" id="GO:0005525">
    <property type="term" value="F:GTP binding"/>
    <property type="evidence" value="ECO:0007669"/>
    <property type="project" value="UniProtKB-KW"/>
</dbReference>
<dbReference type="InterPro" id="IPR011051">
    <property type="entry name" value="RmlC_Cupin_sf"/>
</dbReference>
<evidence type="ECO:0000256" key="2">
    <source>
        <dbReference type="ARBA" id="ARBA00012387"/>
    </source>
</evidence>
<dbReference type="Pfam" id="PF01050">
    <property type="entry name" value="MannoseP_isomer"/>
    <property type="match status" value="1"/>
</dbReference>
<dbReference type="InterPro" id="IPR006375">
    <property type="entry name" value="Man1P_GuaTrfase/Man6P_Isoase"/>
</dbReference>
<dbReference type="InterPro" id="IPR054566">
    <property type="entry name" value="ManC/GMP-like_b-helix"/>
</dbReference>
<keyword evidence="12" id="KW-0413">Isomerase</keyword>
<dbReference type="Pfam" id="PF00483">
    <property type="entry name" value="NTP_transferase"/>
    <property type="match status" value="1"/>
</dbReference>
<keyword evidence="4 12" id="KW-0548">Nucleotidyltransferase</keyword>
<comment type="caution">
    <text evidence="12">The sequence shown here is derived from an EMBL/GenBank/DDBJ whole genome shotgun (WGS) entry which is preliminary data.</text>
</comment>
<comment type="similarity">
    <text evidence="1 8">Belongs to the mannose-6-phosphate isomerase type 2 family.</text>
</comment>
<dbReference type="InterPro" id="IPR051161">
    <property type="entry name" value="Mannose-6P_isomerase_type2"/>
</dbReference>
<dbReference type="GO" id="GO:0000271">
    <property type="term" value="P:polysaccharide biosynthetic process"/>
    <property type="evidence" value="ECO:0007669"/>
    <property type="project" value="InterPro"/>
</dbReference>
<feature type="domain" description="MannoseP isomerase/GMP-like beta-helix" evidence="11">
    <location>
        <begin position="287"/>
        <end position="338"/>
    </location>
</feature>
<accession>A0A7V4DYC7</accession>
<proteinExistence type="inferred from homology"/>
<dbReference type="CDD" id="cd02509">
    <property type="entry name" value="GDP-M1P_Guanylyltransferase"/>
    <property type="match status" value="1"/>
</dbReference>
<evidence type="ECO:0000256" key="8">
    <source>
        <dbReference type="RuleBase" id="RU004190"/>
    </source>
</evidence>
<dbReference type="InterPro" id="IPR001538">
    <property type="entry name" value="Man6P_isomerase-2_C"/>
</dbReference>
<dbReference type="SUPFAM" id="SSF51182">
    <property type="entry name" value="RmlC-like cupins"/>
    <property type="match status" value="1"/>
</dbReference>
<organism evidence="12">
    <name type="scientific">Dictyoglomus thermophilum</name>
    <dbReference type="NCBI Taxonomy" id="14"/>
    <lineage>
        <taxon>Bacteria</taxon>
        <taxon>Pseudomonadati</taxon>
        <taxon>Dictyoglomota</taxon>
        <taxon>Dictyoglomia</taxon>
        <taxon>Dictyoglomales</taxon>
        <taxon>Dictyoglomaceae</taxon>
        <taxon>Dictyoglomus</taxon>
    </lineage>
</organism>
<dbReference type="PANTHER" id="PTHR46390">
    <property type="entry name" value="MANNOSE-1-PHOSPHATE GUANYLYLTRANSFERASE"/>
    <property type="match status" value="1"/>
</dbReference>
<evidence type="ECO:0000313" key="12">
    <source>
        <dbReference type="EMBL" id="HGK24617.1"/>
    </source>
</evidence>